<sequence>MNISKRNKIMLLVVFGIGIFSVVASITRLHTIKVWTHSKNPFYDSVPVNLWSMIEVNVSIVCASMPAMRPVFRPVIWREFRSRGTYPGKTDQPQSPGYEMDQFRPPPPNLRGRIRDSLDHLAIISGHPLDAHIHLASTHEDEETAIDTHSTHSTHA</sequence>
<proteinExistence type="inferred from homology"/>
<evidence type="ECO:0000256" key="3">
    <source>
        <dbReference type="ARBA" id="ARBA00022989"/>
    </source>
</evidence>
<feature type="domain" description="Rhodopsin" evidence="8">
    <location>
        <begin position="1"/>
        <end position="73"/>
    </location>
</feature>
<feature type="transmembrane region" description="Helical" evidence="7">
    <location>
        <begin position="50"/>
        <end position="72"/>
    </location>
</feature>
<dbReference type="STRING" id="1447883.A0A2B7XB89"/>
<evidence type="ECO:0000256" key="2">
    <source>
        <dbReference type="ARBA" id="ARBA00022692"/>
    </source>
</evidence>
<dbReference type="InterPro" id="IPR049326">
    <property type="entry name" value="Rhodopsin_dom_fungi"/>
</dbReference>
<evidence type="ECO:0000256" key="5">
    <source>
        <dbReference type="ARBA" id="ARBA00038359"/>
    </source>
</evidence>
<dbReference type="PANTHER" id="PTHR33048">
    <property type="entry name" value="PTH11-LIKE INTEGRAL MEMBRANE PROTEIN (AFU_ORTHOLOGUE AFUA_5G11245)"/>
    <property type="match status" value="1"/>
</dbReference>
<name>A0A2B7XB89_POLH7</name>
<protein>
    <recommendedName>
        <fullName evidence="8">Rhodopsin domain-containing protein</fullName>
    </recommendedName>
</protein>
<keyword evidence="2 7" id="KW-0812">Transmembrane</keyword>
<organism evidence="9 10">
    <name type="scientific">Polytolypa hystricis (strain UAMH7299)</name>
    <dbReference type="NCBI Taxonomy" id="1447883"/>
    <lineage>
        <taxon>Eukaryota</taxon>
        <taxon>Fungi</taxon>
        <taxon>Dikarya</taxon>
        <taxon>Ascomycota</taxon>
        <taxon>Pezizomycotina</taxon>
        <taxon>Eurotiomycetes</taxon>
        <taxon>Eurotiomycetidae</taxon>
        <taxon>Onygenales</taxon>
        <taxon>Onygenales incertae sedis</taxon>
        <taxon>Polytolypa</taxon>
    </lineage>
</organism>
<dbReference type="GO" id="GO:0016020">
    <property type="term" value="C:membrane"/>
    <property type="evidence" value="ECO:0007669"/>
    <property type="project" value="UniProtKB-SubCell"/>
</dbReference>
<keyword evidence="10" id="KW-1185">Reference proteome</keyword>
<evidence type="ECO:0000256" key="7">
    <source>
        <dbReference type="SAM" id="Phobius"/>
    </source>
</evidence>
<accession>A0A2B7XB89</accession>
<feature type="transmembrane region" description="Helical" evidence="7">
    <location>
        <begin position="9"/>
        <end position="30"/>
    </location>
</feature>
<feature type="region of interest" description="Disordered" evidence="6">
    <location>
        <begin position="83"/>
        <end position="105"/>
    </location>
</feature>
<dbReference type="InterPro" id="IPR052337">
    <property type="entry name" value="SAT4-like"/>
</dbReference>
<evidence type="ECO:0000256" key="6">
    <source>
        <dbReference type="SAM" id="MobiDB-lite"/>
    </source>
</evidence>
<evidence type="ECO:0000313" key="10">
    <source>
        <dbReference type="Proteomes" id="UP000224634"/>
    </source>
</evidence>
<evidence type="ECO:0000256" key="4">
    <source>
        <dbReference type="ARBA" id="ARBA00023136"/>
    </source>
</evidence>
<comment type="caution">
    <text evidence="9">The sequence shown here is derived from an EMBL/GenBank/DDBJ whole genome shotgun (WGS) entry which is preliminary data.</text>
</comment>
<comment type="similarity">
    <text evidence="5">Belongs to the SAT4 family.</text>
</comment>
<gene>
    <name evidence="9" type="ORF">AJ80_08190</name>
</gene>
<dbReference type="EMBL" id="PDNA01000179">
    <property type="protein sequence ID" value="PGH06356.1"/>
    <property type="molecule type" value="Genomic_DNA"/>
</dbReference>
<reference evidence="9 10" key="1">
    <citation type="submission" date="2017-10" db="EMBL/GenBank/DDBJ databases">
        <title>Comparative genomics in systemic dimorphic fungi from Ajellomycetaceae.</title>
        <authorList>
            <person name="Munoz J.F."/>
            <person name="Mcewen J.G."/>
            <person name="Clay O.K."/>
            <person name="Cuomo C.A."/>
        </authorList>
    </citation>
    <scope>NUCLEOTIDE SEQUENCE [LARGE SCALE GENOMIC DNA]</scope>
    <source>
        <strain evidence="9 10">UAMH7299</strain>
    </source>
</reference>
<keyword evidence="4 7" id="KW-0472">Membrane</keyword>
<evidence type="ECO:0000313" key="9">
    <source>
        <dbReference type="EMBL" id="PGH06356.1"/>
    </source>
</evidence>
<dbReference type="PANTHER" id="PTHR33048:SF123">
    <property type="entry name" value="INTEGRAL MEMBRANE PROTEIN"/>
    <property type="match status" value="1"/>
</dbReference>
<dbReference type="Proteomes" id="UP000224634">
    <property type="component" value="Unassembled WGS sequence"/>
</dbReference>
<dbReference type="OrthoDB" id="444631at2759"/>
<dbReference type="AlphaFoldDB" id="A0A2B7XB89"/>
<keyword evidence="3 7" id="KW-1133">Transmembrane helix</keyword>
<comment type="subcellular location">
    <subcellularLocation>
        <location evidence="1">Membrane</location>
        <topology evidence="1">Multi-pass membrane protein</topology>
    </subcellularLocation>
</comment>
<evidence type="ECO:0000259" key="8">
    <source>
        <dbReference type="Pfam" id="PF20684"/>
    </source>
</evidence>
<dbReference type="Pfam" id="PF20684">
    <property type="entry name" value="Fung_rhodopsin"/>
    <property type="match status" value="1"/>
</dbReference>
<evidence type="ECO:0000256" key="1">
    <source>
        <dbReference type="ARBA" id="ARBA00004141"/>
    </source>
</evidence>